<dbReference type="PROSITE" id="PS50297">
    <property type="entry name" value="ANK_REP_REGION"/>
    <property type="match status" value="1"/>
</dbReference>
<feature type="region of interest" description="Disordered" evidence="2">
    <location>
        <begin position="144"/>
        <end position="164"/>
    </location>
</feature>
<dbReference type="InterPro" id="IPR036770">
    <property type="entry name" value="Ankyrin_rpt-contain_sf"/>
</dbReference>
<dbReference type="SUPFAM" id="SSF48403">
    <property type="entry name" value="Ankyrin repeat"/>
    <property type="match status" value="1"/>
</dbReference>
<gene>
    <name evidence="3" type="ORF">PGLA1383_LOCUS41292</name>
</gene>
<keyword evidence="4" id="KW-1185">Reference proteome</keyword>
<organism evidence="3 4">
    <name type="scientific">Polarella glacialis</name>
    <name type="common">Dinoflagellate</name>
    <dbReference type="NCBI Taxonomy" id="89957"/>
    <lineage>
        <taxon>Eukaryota</taxon>
        <taxon>Sar</taxon>
        <taxon>Alveolata</taxon>
        <taxon>Dinophyceae</taxon>
        <taxon>Suessiales</taxon>
        <taxon>Suessiaceae</taxon>
        <taxon>Polarella</taxon>
    </lineage>
</organism>
<reference evidence="3" key="1">
    <citation type="submission" date="2021-02" db="EMBL/GenBank/DDBJ databases">
        <authorList>
            <person name="Dougan E. K."/>
            <person name="Rhodes N."/>
            <person name="Thang M."/>
            <person name="Chan C."/>
        </authorList>
    </citation>
    <scope>NUCLEOTIDE SEQUENCE</scope>
</reference>
<dbReference type="Gene3D" id="1.25.40.20">
    <property type="entry name" value="Ankyrin repeat-containing domain"/>
    <property type="match status" value="1"/>
</dbReference>
<evidence type="ECO:0000256" key="1">
    <source>
        <dbReference type="PROSITE-ProRule" id="PRU00023"/>
    </source>
</evidence>
<evidence type="ECO:0000313" key="3">
    <source>
        <dbReference type="EMBL" id="CAE8624100.1"/>
    </source>
</evidence>
<dbReference type="InterPro" id="IPR002110">
    <property type="entry name" value="Ankyrin_rpt"/>
</dbReference>
<dbReference type="SMART" id="SM00248">
    <property type="entry name" value="ANK"/>
    <property type="match status" value="1"/>
</dbReference>
<keyword evidence="1" id="KW-0040">ANK repeat</keyword>
<dbReference type="Pfam" id="PF12796">
    <property type="entry name" value="Ank_2"/>
    <property type="match status" value="1"/>
</dbReference>
<comment type="caution">
    <text evidence="3">The sequence shown here is derived from an EMBL/GenBank/DDBJ whole genome shotgun (WGS) entry which is preliminary data.</text>
</comment>
<proteinExistence type="predicted"/>
<dbReference type="Proteomes" id="UP000654075">
    <property type="component" value="Unassembled WGS sequence"/>
</dbReference>
<dbReference type="PROSITE" id="PS50088">
    <property type="entry name" value="ANK_REPEAT"/>
    <property type="match status" value="1"/>
</dbReference>
<dbReference type="EMBL" id="CAJNNV010028320">
    <property type="protein sequence ID" value="CAE8624100.1"/>
    <property type="molecule type" value="Genomic_DNA"/>
</dbReference>
<sequence>MGESHGKYGWTPSTPGTTRESGCVRFILAWLSLWITKRFPQPPPMPETTLALYQAAFDGDVVRIAEILEDDEVDVFCKDHNLQTPLMFAAVSGSLECVEYLADMGADAACLDSQEETAFDMAVAKLGERHPEHPVILYFRSVQAPRGKKGSRPEFGKKPRLSKT</sequence>
<evidence type="ECO:0000313" key="4">
    <source>
        <dbReference type="Proteomes" id="UP000654075"/>
    </source>
</evidence>
<dbReference type="OrthoDB" id="47198at2759"/>
<name>A0A813GJ06_POLGL</name>
<dbReference type="AlphaFoldDB" id="A0A813GJ06"/>
<accession>A0A813GJ06</accession>
<feature type="repeat" description="ANK" evidence="1">
    <location>
        <begin position="81"/>
        <end position="113"/>
    </location>
</feature>
<evidence type="ECO:0000256" key="2">
    <source>
        <dbReference type="SAM" id="MobiDB-lite"/>
    </source>
</evidence>
<protein>
    <submittedName>
        <fullName evidence="3">Uncharacterized protein</fullName>
    </submittedName>
</protein>